<dbReference type="Proteomes" id="UP001199795">
    <property type="component" value="Unassembled WGS sequence"/>
</dbReference>
<dbReference type="InterPro" id="IPR025347">
    <property type="entry name" value="DUF4251"/>
</dbReference>
<name>A0AAE3EPF1_9FLAO</name>
<gene>
    <name evidence="2" type="ORF">L3X37_09515</name>
</gene>
<feature type="signal peptide" evidence="1">
    <location>
        <begin position="1"/>
        <end position="20"/>
    </location>
</feature>
<protein>
    <submittedName>
        <fullName evidence="2">DUF4251 domain-containing protein</fullName>
    </submittedName>
</protein>
<evidence type="ECO:0000256" key="1">
    <source>
        <dbReference type="SAM" id="SignalP"/>
    </source>
</evidence>
<proteinExistence type="predicted"/>
<keyword evidence="1" id="KW-0732">Signal</keyword>
<dbReference type="RefSeq" id="WP_237239942.1">
    <property type="nucleotide sequence ID" value="NZ_JAKKDU010000010.1"/>
</dbReference>
<evidence type="ECO:0000313" key="2">
    <source>
        <dbReference type="EMBL" id="MCF7568602.1"/>
    </source>
</evidence>
<dbReference type="Pfam" id="PF14059">
    <property type="entry name" value="DUF4251"/>
    <property type="match status" value="1"/>
</dbReference>
<reference evidence="2" key="1">
    <citation type="submission" date="2022-01" db="EMBL/GenBank/DDBJ databases">
        <title>Draft genome sequence of Sabulilitoribacter arenilitoris KCTC 52401.</title>
        <authorList>
            <person name="Oh J.-S."/>
        </authorList>
    </citation>
    <scope>NUCLEOTIDE SEQUENCE</scope>
    <source>
        <strain evidence="2">HMF6543</strain>
    </source>
</reference>
<dbReference type="AlphaFoldDB" id="A0AAE3EPF1"/>
<keyword evidence="3" id="KW-1185">Reference proteome</keyword>
<accession>A0AAE3EPF1</accession>
<organism evidence="2 3">
    <name type="scientific">Wocania arenilitoris</name>
    <dbReference type="NCBI Taxonomy" id="2044858"/>
    <lineage>
        <taxon>Bacteria</taxon>
        <taxon>Pseudomonadati</taxon>
        <taxon>Bacteroidota</taxon>
        <taxon>Flavobacteriia</taxon>
        <taxon>Flavobacteriales</taxon>
        <taxon>Flavobacteriaceae</taxon>
        <taxon>Wocania</taxon>
    </lineage>
</organism>
<feature type="chain" id="PRO_5042094879" evidence="1">
    <location>
        <begin position="21"/>
        <end position="180"/>
    </location>
</feature>
<comment type="caution">
    <text evidence="2">The sequence shown here is derived from an EMBL/GenBank/DDBJ whole genome shotgun (WGS) entry which is preliminary data.</text>
</comment>
<dbReference type="Gene3D" id="2.40.128.410">
    <property type="match status" value="1"/>
</dbReference>
<dbReference type="EMBL" id="JAKKDU010000010">
    <property type="protein sequence ID" value="MCF7568602.1"/>
    <property type="molecule type" value="Genomic_DNA"/>
</dbReference>
<evidence type="ECO:0000313" key="3">
    <source>
        <dbReference type="Proteomes" id="UP001199795"/>
    </source>
</evidence>
<sequence>MKSLQIIAFAIMIIFFSCKATNLKASNAQIKMLKNLVESRRFKIESDWAYPQTTMAMQQVLNTGLLQPGSTSGAINLITNPNYLTISADSITSYLPYFGERQINVSYGGNDAAIQLNSNIENYKITNGKRGSYIISCNAKSKSEYFNIIIELYPNLKSNIRLISASRNLISYSGHVKSSD</sequence>
<dbReference type="PROSITE" id="PS51257">
    <property type="entry name" value="PROKAR_LIPOPROTEIN"/>
    <property type="match status" value="1"/>
</dbReference>